<keyword evidence="2" id="KW-0238">DNA-binding</keyword>
<dbReference type="GO" id="GO:0003700">
    <property type="term" value="F:DNA-binding transcription factor activity"/>
    <property type="evidence" value="ECO:0007669"/>
    <property type="project" value="InterPro"/>
</dbReference>
<comment type="caution">
    <text evidence="5">The sequence shown here is derived from an EMBL/GenBank/DDBJ whole genome shotgun (WGS) entry which is preliminary data.</text>
</comment>
<evidence type="ECO:0000256" key="3">
    <source>
        <dbReference type="ARBA" id="ARBA00023163"/>
    </source>
</evidence>
<dbReference type="RefSeq" id="WP_118140813.1">
    <property type="nucleotide sequence ID" value="NZ_QSAQ01000031.1"/>
</dbReference>
<dbReference type="AlphaFoldDB" id="A0AA92W7D0"/>
<evidence type="ECO:0000259" key="4">
    <source>
        <dbReference type="PROSITE" id="PS51032"/>
    </source>
</evidence>
<dbReference type="InterPro" id="IPR036955">
    <property type="entry name" value="AP2/ERF_dom_sf"/>
</dbReference>
<proteinExistence type="predicted"/>
<dbReference type="Proteomes" id="UP000286077">
    <property type="component" value="Unassembled WGS sequence"/>
</dbReference>
<organism evidence="5 6">
    <name type="scientific">Segatella copri</name>
    <dbReference type="NCBI Taxonomy" id="165179"/>
    <lineage>
        <taxon>Bacteria</taxon>
        <taxon>Pseudomonadati</taxon>
        <taxon>Bacteroidota</taxon>
        <taxon>Bacteroidia</taxon>
        <taxon>Bacteroidales</taxon>
        <taxon>Prevotellaceae</taxon>
        <taxon>Segatella</taxon>
    </lineage>
</organism>
<name>A0AA92W7D0_9BACT</name>
<dbReference type="InterPro" id="IPR016177">
    <property type="entry name" value="DNA-bd_dom_sf"/>
</dbReference>
<evidence type="ECO:0000313" key="5">
    <source>
        <dbReference type="EMBL" id="RGW66567.1"/>
    </source>
</evidence>
<dbReference type="Gene3D" id="3.30.730.10">
    <property type="entry name" value="AP2/ERF domain"/>
    <property type="match status" value="1"/>
</dbReference>
<dbReference type="EMBL" id="QSAQ01000031">
    <property type="protein sequence ID" value="RGW66567.1"/>
    <property type="molecule type" value="Genomic_DNA"/>
</dbReference>
<dbReference type="PROSITE" id="PS51032">
    <property type="entry name" value="AP2_ERF"/>
    <property type="match status" value="1"/>
</dbReference>
<dbReference type="SUPFAM" id="SSF54060">
    <property type="entry name" value="His-Me finger endonucleases"/>
    <property type="match status" value="1"/>
</dbReference>
<dbReference type="InterPro" id="IPR003615">
    <property type="entry name" value="HNH_nuc"/>
</dbReference>
<evidence type="ECO:0000256" key="1">
    <source>
        <dbReference type="ARBA" id="ARBA00023015"/>
    </source>
</evidence>
<dbReference type="InterPro" id="IPR044925">
    <property type="entry name" value="His-Me_finger_sf"/>
</dbReference>
<keyword evidence="3" id="KW-0804">Transcription</keyword>
<dbReference type="SUPFAM" id="SSF54171">
    <property type="entry name" value="DNA-binding domain"/>
    <property type="match status" value="1"/>
</dbReference>
<dbReference type="Gene3D" id="3.90.75.20">
    <property type="match status" value="1"/>
</dbReference>
<evidence type="ECO:0000313" key="6">
    <source>
        <dbReference type="Proteomes" id="UP000286077"/>
    </source>
</evidence>
<keyword evidence="1" id="KW-0805">Transcription regulation</keyword>
<gene>
    <name evidence="5" type="ORF">DWV60_11590</name>
</gene>
<dbReference type="Pfam" id="PF00847">
    <property type="entry name" value="AP2"/>
    <property type="match status" value="1"/>
</dbReference>
<feature type="domain" description="AP2/ERF" evidence="4">
    <location>
        <begin position="121"/>
        <end position="167"/>
    </location>
</feature>
<reference evidence="5 6" key="1">
    <citation type="submission" date="2018-08" db="EMBL/GenBank/DDBJ databases">
        <title>A genome reference for cultivated species of the human gut microbiota.</title>
        <authorList>
            <person name="Zou Y."/>
            <person name="Xue W."/>
            <person name="Luo G."/>
        </authorList>
    </citation>
    <scope>NUCLEOTIDE SEQUENCE [LARGE SCALE GENOMIC DNA]</scope>
    <source>
        <strain evidence="5 6">AF11-14</strain>
    </source>
</reference>
<accession>A0AA92W7D0</accession>
<protein>
    <recommendedName>
        <fullName evidence="4">AP2/ERF domain-containing protein</fullName>
    </recommendedName>
</protein>
<dbReference type="InterPro" id="IPR001471">
    <property type="entry name" value="AP2/ERF_dom"/>
</dbReference>
<dbReference type="GO" id="GO:0003677">
    <property type="term" value="F:DNA binding"/>
    <property type="evidence" value="ECO:0007669"/>
    <property type="project" value="UniProtKB-KW"/>
</dbReference>
<dbReference type="Pfam" id="PF13392">
    <property type="entry name" value="HNH_3"/>
    <property type="match status" value="1"/>
</dbReference>
<evidence type="ECO:0000256" key="2">
    <source>
        <dbReference type="ARBA" id="ARBA00023125"/>
    </source>
</evidence>
<sequence>MKDKCITSFLGDIKPIKNYEGYYVSKLGHVFTIGRTSQLKEIAPCKTPKGYLKVWLYKNGKRKMFYIHRLVAQAFLENPDALPMVNHKDFDKTNNDVDNLEYCTARYNMVYSAIAKKTSSVYLGVTWNKNNRKWQAQYQIGKKKIYIGCFGTQEEAHEAYVNAIKEI</sequence>